<dbReference type="PANTHER" id="PTHR43298:SF2">
    <property type="entry name" value="FMN_FAD EXPORTER YEEO-RELATED"/>
    <property type="match status" value="1"/>
</dbReference>
<feature type="transmembrane region" description="Helical" evidence="2">
    <location>
        <begin position="44"/>
        <end position="67"/>
    </location>
</feature>
<keyword evidence="2" id="KW-0472">Membrane</keyword>
<feature type="transmembrane region" description="Helical" evidence="2">
    <location>
        <begin position="12"/>
        <end position="38"/>
    </location>
</feature>
<dbReference type="InterPro" id="IPR050222">
    <property type="entry name" value="MATE_MdtK"/>
</dbReference>
<keyword evidence="2" id="KW-0812">Transmembrane</keyword>
<organism evidence="3">
    <name type="scientific">marine sediment metagenome</name>
    <dbReference type="NCBI Taxonomy" id="412755"/>
    <lineage>
        <taxon>unclassified sequences</taxon>
        <taxon>metagenomes</taxon>
        <taxon>ecological metagenomes</taxon>
    </lineage>
</organism>
<evidence type="ECO:0000313" key="3">
    <source>
        <dbReference type="EMBL" id="KKK48511.1"/>
    </source>
</evidence>
<feature type="transmembrane region" description="Helical" evidence="2">
    <location>
        <begin position="88"/>
        <end position="111"/>
    </location>
</feature>
<feature type="transmembrane region" description="Helical" evidence="2">
    <location>
        <begin position="164"/>
        <end position="187"/>
    </location>
</feature>
<gene>
    <name evidence="3" type="ORF">LCGC14_3144380</name>
</gene>
<dbReference type="GO" id="GO:0042910">
    <property type="term" value="F:xenobiotic transmembrane transporter activity"/>
    <property type="evidence" value="ECO:0007669"/>
    <property type="project" value="InterPro"/>
</dbReference>
<protein>
    <recommendedName>
        <fullName evidence="4">Polysaccharide biosynthesis protein C-terminal domain-containing protein</fullName>
    </recommendedName>
</protein>
<keyword evidence="2" id="KW-1133">Transmembrane helix</keyword>
<feature type="transmembrane region" description="Helical" evidence="2">
    <location>
        <begin position="258"/>
        <end position="278"/>
    </location>
</feature>
<sequence>MELTKKNLNKNIIQLALPVLLENVLHMAVFIVDIIMVGRLGTTAVAAVGLAGALNFVITMIFCALNAGTTALVARDFGAKEKAEAQKVVGQSLLLAIILGLIISPFIFYFASDILILMSAEESVVTLGSTYLKIVLSFLMLRLIILTGTAAFRGAGDTRTPMMITLVMNCVNILFNWLLIFGIWGFPRMEVEGAAWATSIAYTVGAFLIFYKLLSKKSILTINLKSIIGINKSIIQRILRISLPATLDAFLTQIGYLFFIKIVAMLGTVSLAAHQIAIRIEALCSHRLPPWKEWPARPSG</sequence>
<dbReference type="PANTHER" id="PTHR43298">
    <property type="entry name" value="MULTIDRUG RESISTANCE PROTEIN NORM-RELATED"/>
    <property type="match status" value="1"/>
</dbReference>
<evidence type="ECO:0000256" key="2">
    <source>
        <dbReference type="SAM" id="Phobius"/>
    </source>
</evidence>
<dbReference type="Pfam" id="PF01554">
    <property type="entry name" value="MatE"/>
    <property type="match status" value="1"/>
</dbReference>
<dbReference type="AlphaFoldDB" id="A0A0F8YKA7"/>
<dbReference type="GO" id="GO:0015297">
    <property type="term" value="F:antiporter activity"/>
    <property type="evidence" value="ECO:0007669"/>
    <property type="project" value="InterPro"/>
</dbReference>
<name>A0A0F8YKA7_9ZZZZ</name>
<dbReference type="EMBL" id="LAZR01069026">
    <property type="protein sequence ID" value="KKK48511.1"/>
    <property type="molecule type" value="Genomic_DNA"/>
</dbReference>
<dbReference type="GO" id="GO:0005886">
    <property type="term" value="C:plasma membrane"/>
    <property type="evidence" value="ECO:0007669"/>
    <property type="project" value="TreeGrafter"/>
</dbReference>
<reference evidence="3" key="1">
    <citation type="journal article" date="2015" name="Nature">
        <title>Complex archaea that bridge the gap between prokaryotes and eukaryotes.</title>
        <authorList>
            <person name="Spang A."/>
            <person name="Saw J.H."/>
            <person name="Jorgensen S.L."/>
            <person name="Zaremba-Niedzwiedzka K."/>
            <person name="Martijn J."/>
            <person name="Lind A.E."/>
            <person name="van Eijk R."/>
            <person name="Schleper C."/>
            <person name="Guy L."/>
            <person name="Ettema T.J."/>
        </authorList>
    </citation>
    <scope>NUCLEOTIDE SEQUENCE</scope>
</reference>
<feature type="transmembrane region" description="Helical" evidence="2">
    <location>
        <begin position="193"/>
        <end position="214"/>
    </location>
</feature>
<proteinExistence type="predicted"/>
<evidence type="ECO:0000256" key="1">
    <source>
        <dbReference type="ARBA" id="ARBA00022448"/>
    </source>
</evidence>
<evidence type="ECO:0008006" key="4">
    <source>
        <dbReference type="Google" id="ProtNLM"/>
    </source>
</evidence>
<comment type="caution">
    <text evidence="3">The sequence shown here is derived from an EMBL/GenBank/DDBJ whole genome shotgun (WGS) entry which is preliminary data.</text>
</comment>
<keyword evidence="1" id="KW-0813">Transport</keyword>
<dbReference type="NCBIfam" id="TIGR00797">
    <property type="entry name" value="matE"/>
    <property type="match status" value="1"/>
</dbReference>
<accession>A0A0F8YKA7</accession>
<feature type="transmembrane region" description="Helical" evidence="2">
    <location>
        <begin position="131"/>
        <end position="152"/>
    </location>
</feature>
<dbReference type="InterPro" id="IPR002528">
    <property type="entry name" value="MATE_fam"/>
</dbReference>